<feature type="domain" description="Poxvirus F5/Telomere-binding protein I6" evidence="1">
    <location>
        <begin position="30"/>
        <end position="355"/>
    </location>
</feature>
<evidence type="ECO:0000259" key="1">
    <source>
        <dbReference type="Pfam" id="PF04595"/>
    </source>
</evidence>
<organism evidence="2 3">
    <name type="scientific">Parapoxvirus red deer/HL953</name>
    <dbReference type="NCBI Taxonomy" id="1579460"/>
    <lineage>
        <taxon>Viruses</taxon>
        <taxon>Varidnaviria</taxon>
        <taxon>Bamfordvirae</taxon>
        <taxon>Nucleocytoviricota</taxon>
        <taxon>Pokkesviricetes</taxon>
        <taxon>Chitovirales</taxon>
        <taxon>Poxviridae</taxon>
        <taxon>Chordopoxvirinae</taxon>
        <taxon>Parapoxvirus</taxon>
        <taxon>Parapoxvirus reddeerpox</taxon>
        <taxon>Red deerpox virus</taxon>
    </lineage>
</organism>
<dbReference type="Proteomes" id="UP000107385">
    <property type="component" value="Segment"/>
</dbReference>
<evidence type="ECO:0000313" key="3">
    <source>
        <dbReference type="Proteomes" id="UP000107385"/>
    </source>
</evidence>
<dbReference type="GeneID" id="22647432"/>
<dbReference type="OrthoDB" id="4351at10239"/>
<reference evidence="2 3" key="1">
    <citation type="submission" date="2014-09" db="EMBL/GenBank/DDBJ databases">
        <title>Parapoxvirus (PPV) of red deer reveals sub-clinical infection and confirms a unique species.</title>
        <authorList>
            <person name="Friederichs S."/>
            <person name="Stefan K."/>
            <person name="Helmut B."/>
            <person name="Heike L."/>
            <person name="Mathias B."/>
        </authorList>
    </citation>
    <scope>NUCLEOTIDE SEQUENCE [LARGE SCALE GENOMIC DNA]</scope>
    <source>
        <strain evidence="2">HL953</strain>
    </source>
</reference>
<dbReference type="RefSeq" id="YP_009112773.1">
    <property type="nucleotide sequence ID" value="NC_025963.1"/>
</dbReference>
<dbReference type="EMBL" id="KM502564">
    <property type="protein sequence ID" value="AIZ77285.1"/>
    <property type="molecule type" value="Genomic_DNA"/>
</dbReference>
<dbReference type="KEGG" id="vg:22647432"/>
<dbReference type="GO" id="GO:0016032">
    <property type="term" value="P:viral process"/>
    <property type="evidence" value="ECO:0007669"/>
    <property type="project" value="InterPro"/>
</dbReference>
<proteinExistence type="predicted"/>
<name>A0A0A7M9Q2_9POXV</name>
<evidence type="ECO:0000313" key="2">
    <source>
        <dbReference type="EMBL" id="AIZ77285.1"/>
    </source>
</evidence>
<dbReference type="InterPro" id="IPR007674">
    <property type="entry name" value="Poxvirus_F5/I6_dom"/>
</dbReference>
<accession>A0A0A7M9Q2</accession>
<sequence>MNHFLKQLAAGIRKPATRLTPSGAHEVRVYTVPVELPGFFYNNENLFHKPVNSVDAVLKALALAGTFREEWESLRAVARALQAAGVHVLDVFFAPVGWLAGSAPPPDGGAHAGFRVVAAGSASAARTVKQVAKSLRTPAALAPGDAREDAVVEVHEFSSAYVGQGPPPVGVMSVCPFDHEASLLVLFFGRTQEAHCGIAYQCPSRTESDRMLATLMPVVSEMYVVCDDVGRSTVTKHRGGAAAGRFPDDRVTSLVGVVHPFDHRQFPSAPSAAPASDLALYVPKRFVFVLDLPSHVDIRCASRNGTDFVTHVDGRRLDAVLVIVKDRFMRGTVMEGVFQKENIVWRGKYTYRITKASFEVPEFRGKSGGAPPDGRVLASREFVTRSLYTVL</sequence>
<dbReference type="Pfam" id="PF04595">
    <property type="entry name" value="Pox_I6"/>
    <property type="match status" value="1"/>
</dbReference>
<protein>
    <recommendedName>
        <fullName evidence="1">Poxvirus F5/Telomere-binding protein I6 domain-containing protein</fullName>
    </recommendedName>
</protein>
<keyword evidence="3" id="KW-1185">Reference proteome</keyword>